<feature type="region of interest" description="Disordered" evidence="7">
    <location>
        <begin position="789"/>
        <end position="819"/>
    </location>
</feature>
<evidence type="ECO:0000313" key="12">
    <source>
        <dbReference type="Proteomes" id="UP000674318"/>
    </source>
</evidence>
<dbReference type="PROSITE" id="PS51547">
    <property type="entry name" value="C2_PI3K"/>
    <property type="match status" value="1"/>
</dbReference>
<dbReference type="RefSeq" id="XP_067756906.1">
    <property type="nucleotide sequence ID" value="XM_067901640.1"/>
</dbReference>
<gene>
    <name evidence="11" type="ORF">JKF63_05684</name>
</gene>
<dbReference type="SMART" id="SM00145">
    <property type="entry name" value="PI3Ka"/>
    <property type="match status" value="1"/>
</dbReference>
<dbReference type="InterPro" id="IPR042236">
    <property type="entry name" value="PI3K_accessory_sf"/>
</dbReference>
<dbReference type="Gene3D" id="3.30.1010.10">
    <property type="entry name" value="Phosphatidylinositol 3-kinase Catalytic Subunit, Chain A, domain 4"/>
    <property type="match status" value="1"/>
</dbReference>
<keyword evidence="5" id="KW-0067">ATP-binding</keyword>
<dbReference type="Proteomes" id="UP000674318">
    <property type="component" value="Chromosome 24"/>
</dbReference>
<feature type="domain" description="C2 PI3K-type" evidence="10">
    <location>
        <begin position="53"/>
        <end position="229"/>
    </location>
</feature>
<keyword evidence="3" id="KW-0547">Nucleotide-binding</keyword>
<dbReference type="PROSITE" id="PS00916">
    <property type="entry name" value="PI3_4_KINASE_2"/>
    <property type="match status" value="1"/>
</dbReference>
<comment type="similarity">
    <text evidence="6">Belongs to the PI3/PI4-kinase family.</text>
</comment>
<evidence type="ECO:0000256" key="7">
    <source>
        <dbReference type="SAM" id="MobiDB-lite"/>
    </source>
</evidence>
<name>A0A836I605_9TRYP</name>
<dbReference type="InterPro" id="IPR000403">
    <property type="entry name" value="PI3/4_kinase_cat_dom"/>
</dbReference>
<comment type="caution">
    <text evidence="11">The sequence shown here is derived from an EMBL/GenBank/DDBJ whole genome shotgun (WGS) entry which is preliminary data.</text>
</comment>
<dbReference type="GO" id="GO:0034271">
    <property type="term" value="C:phosphatidylinositol 3-kinase complex, class III, type I"/>
    <property type="evidence" value="ECO:0007669"/>
    <property type="project" value="TreeGrafter"/>
</dbReference>
<dbReference type="PROSITE" id="PS51545">
    <property type="entry name" value="PIK_HELICAL"/>
    <property type="match status" value="1"/>
</dbReference>
<dbReference type="SUPFAM" id="SSF56112">
    <property type="entry name" value="Protein kinase-like (PK-like)"/>
    <property type="match status" value="1"/>
</dbReference>
<dbReference type="OrthoDB" id="67688at2759"/>
<organism evidence="11 12">
    <name type="scientific">Porcisia hertigi</name>
    <dbReference type="NCBI Taxonomy" id="2761500"/>
    <lineage>
        <taxon>Eukaryota</taxon>
        <taxon>Discoba</taxon>
        <taxon>Euglenozoa</taxon>
        <taxon>Kinetoplastea</taxon>
        <taxon>Metakinetoplastina</taxon>
        <taxon>Trypanosomatida</taxon>
        <taxon>Trypanosomatidae</taxon>
        <taxon>Leishmaniinae</taxon>
        <taxon>Porcisia</taxon>
    </lineage>
</organism>
<dbReference type="EMBL" id="JAFJZO010000024">
    <property type="protein sequence ID" value="KAG5503544.1"/>
    <property type="molecule type" value="Genomic_DNA"/>
</dbReference>
<dbReference type="InterPro" id="IPR011009">
    <property type="entry name" value="Kinase-like_dom_sf"/>
</dbReference>
<dbReference type="InterPro" id="IPR015433">
    <property type="entry name" value="PI3/4_kinase"/>
</dbReference>
<dbReference type="Pfam" id="PF00613">
    <property type="entry name" value="PI3Ka"/>
    <property type="match status" value="1"/>
</dbReference>
<sequence>MTSTSVTLIANVLQQRRVSDDLKWVRYDAPFRTSQDYAAAEYLYHLRLCSLRLRSSLLSTLQPCTNSMGKPMQLLAHYPVQITAQLVYMDEPLSPIVESAAVYASTTAPLSSSPPVDDNAETYVKSEVSYEFVDEWLIFPLELCDVPLDASCVLHLWHGDTHVAEGAFHVYSLAGELCVGQRQLVLSPLGTAPSDESFWGTSTHAAELLADFHRGMMPPIPWLDTLSIQRLEAAHTQHGNAAVRGEGAQSAKDPCDAPPAILTLYLPAATTALFFEPAVARVSDDMQNLLQRSDDADNACDFTRRPFPDLYTFFKEHNLCEAKAAITSKTQYLLSDSSASPGPKERHQLASLLRRPPIQLDNGPGTVVAGAGTGGVVGGRLEEMRLLWKYRHFICRDGKYFLPFMRCIDWANTHSSERRAACALLHQWATPTFADVLGCLSFYFDHVAPLRQYAVSLLRKESDALLCQLAFQLVQAVRYDSMEAELANFLVERAVASWELCSTLCTMLSIEVALEQRRGSSAVEKASDVRHSSTAIFEPLLHRLEERIAQQCPHFSARLCRQHSMHRVLQLLSRQLQESSLDRLGKAKLGNKLIAKQACGLRALFSARHRGSSVKNIKANSRGSVTAHSSARVREEHSISSAYTWDSNEDAEVNAGDEGGAVEASSVNKDPDNEVWRLALSSSSPLTQECVPWTPQQRGGGAQHQPLNHRSPAVDVLDRHGVTTLATHPGIPITGLLPDSLYIFKSAKLPIRLTFMALRPVGLAWDCGRGGESCYGALQSPCILTPLAMQPPPPQQRSCGSQAAGDSKNKGGCSGGGGDATTATVAVEKEANDFLGAGEDNTVPLAMMYKYDDNIRQEQLIVQLIRLMDELLQRDGLQLYLTPYRVMATSPHEGLVEIVPQVTTFFSVQRDVLKYLRVYNSTAELLRQAMDRYTRSFAGYCVITFVLGIGDRHLENILITQDGRLLHIDFGHVLGNDPKPFPPPMKINREMVEVLGGPQSTGFTEFKLYCCSAYNTLRKHAPLLLHILLLGAHAEGMPQVTGEAGDPRVNLLKVQEKLRLDLTNAQATQYLQTVIADSVGSIFTNLWDVLHAAAQATRS</sequence>
<protein>
    <recommendedName>
        <fullName evidence="1">phosphatidylinositol 3-kinase</fullName>
        <ecNumber evidence="1">2.7.1.137</ecNumber>
    </recommendedName>
</protein>
<dbReference type="PIRSF" id="PIRSF000587">
    <property type="entry name" value="PI3K_Vps34"/>
    <property type="match status" value="1"/>
</dbReference>
<proteinExistence type="inferred from homology"/>
<evidence type="ECO:0000256" key="3">
    <source>
        <dbReference type="ARBA" id="ARBA00022741"/>
    </source>
</evidence>
<dbReference type="InterPro" id="IPR008290">
    <property type="entry name" value="PI3K_Vps34"/>
</dbReference>
<evidence type="ECO:0000259" key="10">
    <source>
        <dbReference type="PROSITE" id="PS51547"/>
    </source>
</evidence>
<evidence type="ECO:0000313" key="11">
    <source>
        <dbReference type="EMBL" id="KAG5503544.1"/>
    </source>
</evidence>
<dbReference type="InterPro" id="IPR057756">
    <property type="entry name" value="PI3-kinase_type3/VPS34_cat"/>
</dbReference>
<dbReference type="InterPro" id="IPR035892">
    <property type="entry name" value="C2_domain_sf"/>
</dbReference>
<dbReference type="SUPFAM" id="SSF48371">
    <property type="entry name" value="ARM repeat"/>
    <property type="match status" value="1"/>
</dbReference>
<evidence type="ECO:0000256" key="2">
    <source>
        <dbReference type="ARBA" id="ARBA00022679"/>
    </source>
</evidence>
<dbReference type="Pfam" id="PF00454">
    <property type="entry name" value="PI3_PI4_kinase"/>
    <property type="match status" value="1"/>
</dbReference>
<dbReference type="InterPro" id="IPR036940">
    <property type="entry name" value="PI3/4_kinase_cat_sf"/>
</dbReference>
<dbReference type="GO" id="GO:0005777">
    <property type="term" value="C:peroxisome"/>
    <property type="evidence" value="ECO:0007669"/>
    <property type="project" value="TreeGrafter"/>
</dbReference>
<dbReference type="PROSITE" id="PS50290">
    <property type="entry name" value="PI3_4_KINASE_3"/>
    <property type="match status" value="1"/>
</dbReference>
<dbReference type="Gene3D" id="1.25.40.70">
    <property type="entry name" value="Phosphatidylinositol 3-kinase, accessory domain (PIK)"/>
    <property type="match status" value="1"/>
</dbReference>
<evidence type="ECO:0000256" key="5">
    <source>
        <dbReference type="ARBA" id="ARBA00022840"/>
    </source>
</evidence>
<dbReference type="PANTHER" id="PTHR10048">
    <property type="entry name" value="PHOSPHATIDYLINOSITOL KINASE"/>
    <property type="match status" value="1"/>
</dbReference>
<dbReference type="SUPFAM" id="SSF49562">
    <property type="entry name" value="C2 domain (Calcium/lipid-binding domain, CaLB)"/>
    <property type="match status" value="1"/>
</dbReference>
<dbReference type="InterPro" id="IPR001263">
    <property type="entry name" value="PI3K_accessory_dom"/>
</dbReference>
<evidence type="ECO:0000256" key="1">
    <source>
        <dbReference type="ARBA" id="ARBA00012073"/>
    </source>
</evidence>
<dbReference type="Gene3D" id="1.10.1070.11">
    <property type="entry name" value="Phosphatidylinositol 3-/4-kinase, catalytic domain"/>
    <property type="match status" value="1"/>
</dbReference>
<dbReference type="GO" id="GO:0034272">
    <property type="term" value="C:phosphatidylinositol 3-kinase complex, class III, type II"/>
    <property type="evidence" value="ECO:0007669"/>
    <property type="project" value="TreeGrafter"/>
</dbReference>
<dbReference type="KEGG" id="phet:94291717"/>
<reference evidence="11 12" key="1">
    <citation type="submission" date="2021-02" db="EMBL/GenBank/DDBJ databases">
        <title>Porcisia hertigi Genome sequencing and assembly.</title>
        <authorList>
            <person name="Almutairi H."/>
            <person name="Gatherer D."/>
        </authorList>
    </citation>
    <scope>NUCLEOTIDE SEQUENCE [LARGE SCALE GENOMIC DNA]</scope>
    <source>
        <strain evidence="11 12">C119</strain>
    </source>
</reference>
<feature type="domain" description="PI3K/PI4K catalytic" evidence="8">
    <location>
        <begin position="819"/>
        <end position="1083"/>
    </location>
</feature>
<dbReference type="InterPro" id="IPR016024">
    <property type="entry name" value="ARM-type_fold"/>
</dbReference>
<dbReference type="GO" id="GO:0005768">
    <property type="term" value="C:endosome"/>
    <property type="evidence" value="ECO:0007669"/>
    <property type="project" value="TreeGrafter"/>
</dbReference>
<dbReference type="GO" id="GO:0016303">
    <property type="term" value="F:1-phosphatidylinositol-3-kinase activity"/>
    <property type="evidence" value="ECO:0007669"/>
    <property type="project" value="UniProtKB-EC"/>
</dbReference>
<evidence type="ECO:0000256" key="6">
    <source>
        <dbReference type="PROSITE-ProRule" id="PRU00880"/>
    </source>
</evidence>
<accession>A0A836I605</accession>
<dbReference type="GO" id="GO:0000407">
    <property type="term" value="C:phagophore assembly site"/>
    <property type="evidence" value="ECO:0007669"/>
    <property type="project" value="TreeGrafter"/>
</dbReference>
<dbReference type="AlphaFoldDB" id="A0A836I605"/>
<feature type="domain" description="PIK helical" evidence="9">
    <location>
        <begin position="335"/>
        <end position="543"/>
    </location>
</feature>
<keyword evidence="12" id="KW-1185">Reference proteome</keyword>
<dbReference type="CDD" id="cd00896">
    <property type="entry name" value="PI3Kc_III"/>
    <property type="match status" value="1"/>
</dbReference>
<dbReference type="SMART" id="SM00146">
    <property type="entry name" value="PI3Kc"/>
    <property type="match status" value="1"/>
</dbReference>
<keyword evidence="2" id="KW-0808">Transferase</keyword>
<evidence type="ECO:0000259" key="8">
    <source>
        <dbReference type="PROSITE" id="PS50290"/>
    </source>
</evidence>
<dbReference type="GO" id="GO:0006897">
    <property type="term" value="P:endocytosis"/>
    <property type="evidence" value="ECO:0007669"/>
    <property type="project" value="TreeGrafter"/>
</dbReference>
<dbReference type="GO" id="GO:0000045">
    <property type="term" value="P:autophagosome assembly"/>
    <property type="evidence" value="ECO:0007669"/>
    <property type="project" value="TreeGrafter"/>
</dbReference>
<dbReference type="PANTHER" id="PTHR10048:SF7">
    <property type="entry name" value="PHOSPHATIDYLINOSITOL 3-KINASE CATALYTIC SUBUNIT TYPE 3"/>
    <property type="match status" value="1"/>
</dbReference>
<dbReference type="InterPro" id="IPR002420">
    <property type="entry name" value="PI3K-type_C2_dom"/>
</dbReference>
<dbReference type="EC" id="2.7.1.137" evidence="1"/>
<evidence type="ECO:0000259" key="9">
    <source>
        <dbReference type="PROSITE" id="PS51545"/>
    </source>
</evidence>
<dbReference type="InterPro" id="IPR018936">
    <property type="entry name" value="PI3/4_kinase_CS"/>
</dbReference>
<dbReference type="GO" id="GO:0048015">
    <property type="term" value="P:phosphatidylinositol-mediated signaling"/>
    <property type="evidence" value="ECO:0007669"/>
    <property type="project" value="TreeGrafter"/>
</dbReference>
<evidence type="ECO:0000256" key="4">
    <source>
        <dbReference type="ARBA" id="ARBA00022777"/>
    </source>
</evidence>
<dbReference type="GO" id="GO:0005524">
    <property type="term" value="F:ATP binding"/>
    <property type="evidence" value="ECO:0007669"/>
    <property type="project" value="UniProtKB-KW"/>
</dbReference>
<keyword evidence="4" id="KW-0418">Kinase</keyword>
<dbReference type="GeneID" id="94291717"/>